<gene>
    <name evidence="10" type="primary">lacZ</name>
    <name evidence="10" type="ordered locus">ANT_00780</name>
</gene>
<dbReference type="Pfam" id="PF02836">
    <property type="entry name" value="Glyco_hydro_2_C"/>
    <property type="match status" value="1"/>
</dbReference>
<evidence type="ECO:0000313" key="11">
    <source>
        <dbReference type="Proteomes" id="UP000008922"/>
    </source>
</evidence>
<evidence type="ECO:0000256" key="5">
    <source>
        <dbReference type="ARBA" id="ARBA00022801"/>
    </source>
</evidence>
<dbReference type="InterPro" id="IPR004199">
    <property type="entry name" value="B-gal_small/dom_5"/>
</dbReference>
<dbReference type="Pfam" id="PF16353">
    <property type="entry name" value="LacZ_4"/>
    <property type="match status" value="1"/>
</dbReference>
<dbReference type="InterPro" id="IPR036156">
    <property type="entry name" value="Beta-gal/glucu_dom_sf"/>
</dbReference>
<dbReference type="InterPro" id="IPR006102">
    <property type="entry name" value="Ig-like_GH2"/>
</dbReference>
<dbReference type="Pfam" id="PF02837">
    <property type="entry name" value="Glyco_hydro_2_N"/>
    <property type="match status" value="1"/>
</dbReference>
<dbReference type="Pfam" id="PF00703">
    <property type="entry name" value="Glyco_hydro_2"/>
    <property type="match status" value="1"/>
</dbReference>
<dbReference type="PANTHER" id="PTHR46323:SF2">
    <property type="entry name" value="BETA-GALACTOSIDASE"/>
    <property type="match status" value="1"/>
</dbReference>
<protein>
    <recommendedName>
        <fullName evidence="4 8">Beta-galactosidase</fullName>
        <ecNumber evidence="3 8">3.2.1.23</ecNumber>
    </recommendedName>
    <alternativeName>
        <fullName evidence="7 8">Lactase</fullName>
    </alternativeName>
</protein>
<evidence type="ECO:0000256" key="8">
    <source>
        <dbReference type="RuleBase" id="RU361154"/>
    </source>
</evidence>
<dbReference type="SMART" id="SM01038">
    <property type="entry name" value="Bgal_small_N"/>
    <property type="match status" value="1"/>
</dbReference>
<dbReference type="InterPro" id="IPR023230">
    <property type="entry name" value="Glyco_hydro_2_CS"/>
</dbReference>
<evidence type="ECO:0000256" key="2">
    <source>
        <dbReference type="ARBA" id="ARBA00007401"/>
    </source>
</evidence>
<dbReference type="GO" id="GO:0030246">
    <property type="term" value="F:carbohydrate binding"/>
    <property type="evidence" value="ECO:0007669"/>
    <property type="project" value="InterPro"/>
</dbReference>
<evidence type="ECO:0000256" key="3">
    <source>
        <dbReference type="ARBA" id="ARBA00012756"/>
    </source>
</evidence>
<evidence type="ECO:0000256" key="7">
    <source>
        <dbReference type="ARBA" id="ARBA00032230"/>
    </source>
</evidence>
<sequence length="1132" mass="128181">MTSLNDWENPAVQGIHREPMHATLLPYSDVADALRNERERSPYFLLLNGSWKFHFSPTPEDAPAGFEAPDFDDSAWDTLPVPSNWQVLGYGIPRYLASSYAFDTSACPKVPHDTNETGSYRLTFSVPETWRERQVFLVFEGVDSAFYVYLNGKMVGFSKDSRLPAEFNITPYLKEGENVLAVRVFRWSDGSYLEDQDMWFLSGIFRDVYLIARPPAHIRDFVIHTPLTDDYRHARLEVTLFLKNQSARSFQGLTLEAALYDPAGNPAHGWVRSATFDLLGESEETFVLSDDVPDAALWTAETPNLYTLILSLRDAHGNLLEVLRHPVGFRTVEVHDGKIFVNGSPIILRGVNRHEHLPQSGHAITVESMIQDILLMKQANINAVRTSHYPNDPRWYDLCDQYGLYLIDEANIESHGLWDRFAKDPAWRTAFLERGSRMVIRDRNHPSVIIWSMGNESGYGENHAALAEWMHTHDPTRPVHYESARNEPYLDILSAMYPRLDQLVEYATAPGETRPFVLCEYAHAMGNSPGNLKDYWDIIETYPRLCGAFVWDWVDQGLERTTPDGRRWYAYGGDFGDSPSDFSFCCNGIVFPDRTPHPAYWEVKKVYEPVRVEAVDALQGRLSLRNRYAFRDLSHLTLRWQVTSAGEVWQSGEMPVPPVSAGESREIVLPLESLPDESKHEVILEVSFRLKEDEPWAPAGHEVAWEQIVLPIPRTAPLPVPLEKMPALTVKEDGAQVTLNGGAVTACFDRAAGKLVSLQIEGRELLAQAPKVQIWRAPTENDLNTWGDERAALRWRAAGYDQLEESVSQVLFRALSPYSARMVVHSRLAVPNHITLPPFETAEQRLRLFQNGLNVYFDDAALDALIARLGVKDDLPKKVEKTARTQALVQVMAQSGRIADLLETARAFLLERGQSLPYDVQELLSRGVSDIYLPRAAFDLTTTYTFYTSGDLLIEVDFVPAVSGLPFLPRLGIEAVLQPGMERVQWYGRGPHEAYSDRQESARVGVYQMHVDDLFVPYVVPQENGTRSEVRWVCLRDEAGNGLGVCAEAPFFFSAHHYTVEDLAQARHPHELTRVPEVILHVDPFHSGLGSASCGPGRLERDQVKAEEHYFRLRLRPLMADDSPWALSRQRL</sequence>
<dbReference type="InterPro" id="IPR032312">
    <property type="entry name" value="LacZ_4"/>
</dbReference>
<dbReference type="Gene3D" id="2.60.40.10">
    <property type="entry name" value="Immunoglobulins"/>
    <property type="match status" value="2"/>
</dbReference>
<keyword evidence="6 8" id="KW-0326">Glycosidase</keyword>
<dbReference type="PROSITE" id="PS00608">
    <property type="entry name" value="GLYCOSYL_HYDROL_F2_2"/>
    <property type="match status" value="1"/>
</dbReference>
<evidence type="ECO:0000256" key="4">
    <source>
        <dbReference type="ARBA" id="ARBA00013303"/>
    </source>
</evidence>
<dbReference type="GO" id="GO:0004565">
    <property type="term" value="F:beta-galactosidase activity"/>
    <property type="evidence" value="ECO:0007669"/>
    <property type="project" value="UniProtKB-EC"/>
</dbReference>
<dbReference type="PANTHER" id="PTHR46323">
    <property type="entry name" value="BETA-GALACTOSIDASE"/>
    <property type="match status" value="1"/>
</dbReference>
<dbReference type="Gene3D" id="3.20.20.80">
    <property type="entry name" value="Glycosidases"/>
    <property type="match status" value="1"/>
</dbReference>
<comment type="similarity">
    <text evidence="2 8">Belongs to the glycosyl hydrolase 2 family.</text>
</comment>
<dbReference type="RefSeq" id="WP_013558510.1">
    <property type="nucleotide sequence ID" value="NC_014960.1"/>
</dbReference>
<feature type="domain" description="Beta galactosidase small chain/" evidence="9">
    <location>
        <begin position="738"/>
        <end position="1116"/>
    </location>
</feature>
<dbReference type="InterPro" id="IPR006101">
    <property type="entry name" value="Glyco_hydro_2"/>
</dbReference>
<dbReference type="Proteomes" id="UP000008922">
    <property type="component" value="Chromosome"/>
</dbReference>
<accession>E8MYG7</accession>
<evidence type="ECO:0000259" key="9">
    <source>
        <dbReference type="SMART" id="SM01038"/>
    </source>
</evidence>
<dbReference type="SUPFAM" id="SSF49785">
    <property type="entry name" value="Galactose-binding domain-like"/>
    <property type="match status" value="1"/>
</dbReference>
<evidence type="ECO:0000256" key="6">
    <source>
        <dbReference type="ARBA" id="ARBA00023295"/>
    </source>
</evidence>
<dbReference type="STRING" id="926569.ANT_00780"/>
<dbReference type="SUPFAM" id="SSF74650">
    <property type="entry name" value="Galactose mutarotase-like"/>
    <property type="match status" value="2"/>
</dbReference>
<dbReference type="InParanoid" id="E8MYG7"/>
<dbReference type="InterPro" id="IPR014718">
    <property type="entry name" value="GH-type_carb-bd"/>
</dbReference>
<dbReference type="InterPro" id="IPR008979">
    <property type="entry name" value="Galactose-bd-like_sf"/>
</dbReference>
<evidence type="ECO:0000313" key="10">
    <source>
        <dbReference type="EMBL" id="BAJ62112.1"/>
    </source>
</evidence>
<evidence type="ECO:0000256" key="1">
    <source>
        <dbReference type="ARBA" id="ARBA00001412"/>
    </source>
</evidence>
<dbReference type="EC" id="3.2.1.23" evidence="3 8"/>
<dbReference type="eggNOG" id="COG3250">
    <property type="taxonomic scope" value="Bacteria"/>
</dbReference>
<dbReference type="HOGENOM" id="CLU_002346_1_1_0"/>
<organism evidence="10 11">
    <name type="scientific">Anaerolinea thermophila (strain DSM 14523 / JCM 11388 / NBRC 100420 / UNI-1)</name>
    <dbReference type="NCBI Taxonomy" id="926569"/>
    <lineage>
        <taxon>Bacteria</taxon>
        <taxon>Bacillati</taxon>
        <taxon>Chloroflexota</taxon>
        <taxon>Anaerolineae</taxon>
        <taxon>Anaerolineales</taxon>
        <taxon>Anaerolineaceae</taxon>
        <taxon>Anaerolinea</taxon>
    </lineage>
</organism>
<dbReference type="GO" id="GO:0009341">
    <property type="term" value="C:beta-galactosidase complex"/>
    <property type="evidence" value="ECO:0007669"/>
    <property type="project" value="InterPro"/>
</dbReference>
<dbReference type="Gene3D" id="2.70.98.10">
    <property type="match status" value="2"/>
</dbReference>
<dbReference type="EMBL" id="AP012029">
    <property type="protein sequence ID" value="BAJ62112.1"/>
    <property type="molecule type" value="Genomic_DNA"/>
</dbReference>
<dbReference type="InterPro" id="IPR050347">
    <property type="entry name" value="Bact_Beta-galactosidase"/>
</dbReference>
<keyword evidence="11" id="KW-1185">Reference proteome</keyword>
<dbReference type="Pfam" id="PF02929">
    <property type="entry name" value="Bgal_small_N"/>
    <property type="match status" value="2"/>
</dbReference>
<dbReference type="GO" id="GO:0005990">
    <property type="term" value="P:lactose catabolic process"/>
    <property type="evidence" value="ECO:0007669"/>
    <property type="project" value="TreeGrafter"/>
</dbReference>
<dbReference type="InterPro" id="IPR013783">
    <property type="entry name" value="Ig-like_fold"/>
</dbReference>
<dbReference type="FunFam" id="3.20.20.80:FF:000018">
    <property type="entry name" value="Beta-galactosidase"/>
    <property type="match status" value="1"/>
</dbReference>
<dbReference type="InterPro" id="IPR006104">
    <property type="entry name" value="Glyco_hydro_2_N"/>
</dbReference>
<comment type="catalytic activity">
    <reaction evidence="1 8">
        <text>Hydrolysis of terminal non-reducing beta-D-galactose residues in beta-D-galactosides.</text>
        <dbReference type="EC" id="3.2.1.23"/>
    </reaction>
</comment>
<dbReference type="Gene3D" id="2.60.120.260">
    <property type="entry name" value="Galactose-binding domain-like"/>
    <property type="match status" value="1"/>
</dbReference>
<dbReference type="InterPro" id="IPR017853">
    <property type="entry name" value="GH"/>
</dbReference>
<dbReference type="PRINTS" id="PR00132">
    <property type="entry name" value="GLHYDRLASE2"/>
</dbReference>
<dbReference type="AlphaFoldDB" id="E8MYG7"/>
<dbReference type="InterPro" id="IPR011013">
    <property type="entry name" value="Gal_mutarotase_sf_dom"/>
</dbReference>
<dbReference type="InterPro" id="IPR023232">
    <property type="entry name" value="Glyco_hydro_2_AS"/>
</dbReference>
<proteinExistence type="inferred from homology"/>
<dbReference type="SUPFAM" id="SSF49303">
    <property type="entry name" value="beta-Galactosidase/glucuronidase domain"/>
    <property type="match status" value="2"/>
</dbReference>
<reference evidence="10 11" key="1">
    <citation type="submission" date="2010-12" db="EMBL/GenBank/DDBJ databases">
        <title>Whole genome sequence of Anaerolinea thermophila UNI-1.</title>
        <authorList>
            <person name="Narita-Yamada S."/>
            <person name="Kishi E."/>
            <person name="Watanabe Y."/>
            <person name="Takasaki K."/>
            <person name="Ankai A."/>
            <person name="Oguchi A."/>
            <person name="Fukui S."/>
            <person name="Takahashi M."/>
            <person name="Yashiro I."/>
            <person name="Hosoyama A."/>
            <person name="Sekiguchi Y."/>
            <person name="Hanada S."/>
            <person name="Fujita N."/>
        </authorList>
    </citation>
    <scope>NUCLEOTIDE SEQUENCE [LARGE SCALE GENOMIC DNA]</scope>
    <source>
        <strain evidence="11">DSM 14523 / JCM 11388 / NBRC 100420 / UNI-1</strain>
    </source>
</reference>
<name>E8MYG7_ANATU</name>
<dbReference type="InterPro" id="IPR006103">
    <property type="entry name" value="Glyco_hydro_2_cat"/>
</dbReference>
<dbReference type="PROSITE" id="PS00719">
    <property type="entry name" value="GLYCOSYL_HYDROL_F2_1"/>
    <property type="match status" value="1"/>
</dbReference>
<keyword evidence="5 8" id="KW-0378">Hydrolase</keyword>
<dbReference type="OrthoDB" id="9762066at2"/>
<dbReference type="KEGG" id="atm:ANT_00780"/>
<dbReference type="SUPFAM" id="SSF51445">
    <property type="entry name" value="(Trans)glycosidases"/>
    <property type="match status" value="1"/>
</dbReference>